<keyword evidence="2" id="KW-1185">Reference proteome</keyword>
<keyword evidence="1" id="KW-0946">Virion</keyword>
<dbReference type="EMBL" id="FNKD01000002">
    <property type="protein sequence ID" value="SDQ53841.1"/>
    <property type="molecule type" value="Genomic_DNA"/>
</dbReference>
<dbReference type="InterPro" id="IPR020256">
    <property type="entry name" value="Spore_coat_CotJA"/>
</dbReference>
<dbReference type="RefSeq" id="WP_092492684.1">
    <property type="nucleotide sequence ID" value="NZ_FNKD01000002.1"/>
</dbReference>
<evidence type="ECO:0000313" key="2">
    <source>
        <dbReference type="Proteomes" id="UP000199444"/>
    </source>
</evidence>
<accession>A0A1H1BPG1</accession>
<reference evidence="1 2" key="1">
    <citation type="submission" date="2016-10" db="EMBL/GenBank/DDBJ databases">
        <authorList>
            <person name="de Groot N.N."/>
        </authorList>
    </citation>
    <scope>NUCLEOTIDE SEQUENCE [LARGE SCALE GENOMIC DNA]</scope>
    <source>
        <strain evidence="1 2">CGMCC 1.10449</strain>
    </source>
</reference>
<sequence length="74" mass="8604">MFTQYKFWEPYASPYDPCPPMTVKSYSTPPQLYINFQPPGLAQFEPRAALYHGTLWKELFSPYPGPNKRGDVDE</sequence>
<dbReference type="STRING" id="553311.SAMN05216231_1848"/>
<protein>
    <submittedName>
        <fullName evidence="1">Spore coat protein JA</fullName>
    </submittedName>
</protein>
<gene>
    <name evidence="1" type="ORF">SAMN05216231_1848</name>
</gene>
<keyword evidence="1" id="KW-0167">Capsid protein</keyword>
<dbReference type="Pfam" id="PF11007">
    <property type="entry name" value="CotJA"/>
    <property type="match status" value="1"/>
</dbReference>
<dbReference type="AlphaFoldDB" id="A0A1H1BPG1"/>
<organism evidence="1 2">
    <name type="scientific">Virgibacillus salinus</name>
    <dbReference type="NCBI Taxonomy" id="553311"/>
    <lineage>
        <taxon>Bacteria</taxon>
        <taxon>Bacillati</taxon>
        <taxon>Bacillota</taxon>
        <taxon>Bacilli</taxon>
        <taxon>Bacillales</taxon>
        <taxon>Bacillaceae</taxon>
        <taxon>Virgibacillus</taxon>
    </lineage>
</organism>
<dbReference type="Proteomes" id="UP000199444">
    <property type="component" value="Unassembled WGS sequence"/>
</dbReference>
<proteinExistence type="predicted"/>
<name>A0A1H1BPG1_9BACI</name>
<evidence type="ECO:0000313" key="1">
    <source>
        <dbReference type="EMBL" id="SDQ53841.1"/>
    </source>
</evidence>